<dbReference type="GO" id="GO:0008408">
    <property type="term" value="F:3'-5' exonuclease activity"/>
    <property type="evidence" value="ECO:0007669"/>
    <property type="project" value="InterPro"/>
</dbReference>
<sequence>MPFLTETLTGRPAPRVVSTLDEIQTIITTCQEAGAFAFDIESRGILSRHPDVLENIEKDWKQHIAKLKNPTPDISRNAREKVEGDYLKMLALDPLRNEVFWIGIATTGVSWAIPMGHRQGLLVTPEQVGDGTTTPPEGYRKILKNGQESTAKARYFIPAVYEEPPTQLSRSVVFEALKPLFFSDLIKIGHNVKFDARSVSKYYGEVPPGPYRDTMLLQHVINENLMSYSLENLIKHNYDNLNPYASEGKLGKIIDTVPFDMAARYVHLDARWTWMLYERLAGYIKSQDDLTRVVEQDSKVLRVLMQMENEGIPVDHQRLKHLGTELDGKMRDTLLALSKYSPIGFNPDSTKHKQAFLFNKKREGGLGLKPFKETKGGAPSVDEESLHRLESKHPAITLLLDWSETQKLKTTYVDGLLPKLYNGRLHPSFHMHRTATGRLSASNPNLQNIPRESSIRSLFTAPDGYTLMVADYDQIELRVMAMFSKDPELIHIFNNDIDIHAGAAALLFGKPVEDVTSEERQIGKGVNFLTAYGGGYQKLARTTGITEERAKYMINRYYEQFSGLTQWKRHVISQARGKGYVKTLTGRRRRLPDIKSLDDEKRSRAERQAINAVVQGSAADICKVAMIDIEKALEGTGTKMLLQVHDEIVTAVPEDSWETVMPQFIKAMGDGVILRGVPLRVSCNVAHNWADAK</sequence>
<dbReference type="Pfam" id="PF01612">
    <property type="entry name" value="DNA_pol_A_exo1"/>
    <property type="match status" value="1"/>
</dbReference>
<dbReference type="SUPFAM" id="SSF56672">
    <property type="entry name" value="DNA/RNA polymerases"/>
    <property type="match status" value="1"/>
</dbReference>
<dbReference type="GO" id="GO:0006302">
    <property type="term" value="P:double-strand break repair"/>
    <property type="evidence" value="ECO:0007669"/>
    <property type="project" value="TreeGrafter"/>
</dbReference>
<dbReference type="InterPro" id="IPR036397">
    <property type="entry name" value="RNaseH_sf"/>
</dbReference>
<keyword evidence="2" id="KW-1194">Viral DNA replication</keyword>
<dbReference type="InterPro" id="IPR001098">
    <property type="entry name" value="DNA-dir_DNA_pol_A_palm_dom"/>
</dbReference>
<keyword evidence="4" id="KW-0269">Exonuclease</keyword>
<dbReference type="FunFam" id="1.10.150.20:FF:000002">
    <property type="entry name" value="DNA polymerase I"/>
    <property type="match status" value="1"/>
</dbReference>
<dbReference type="InterPro" id="IPR002562">
    <property type="entry name" value="3'-5'_exonuclease_dom"/>
</dbReference>
<evidence type="ECO:0000259" key="3">
    <source>
        <dbReference type="SMART" id="SM00482"/>
    </source>
</evidence>
<keyword evidence="4" id="KW-0378">Hydrolase</keyword>
<keyword evidence="4" id="KW-0540">Nuclease</keyword>
<dbReference type="InterPro" id="IPR012337">
    <property type="entry name" value="RNaseH-like_sf"/>
</dbReference>
<dbReference type="Gene3D" id="3.30.70.370">
    <property type="match status" value="1"/>
</dbReference>
<accession>A0A6J5QNX0</accession>
<proteinExistence type="predicted"/>
<dbReference type="PANTHER" id="PTHR10133">
    <property type="entry name" value="DNA POLYMERASE I"/>
    <property type="match status" value="1"/>
</dbReference>
<feature type="domain" description="DNA-directed DNA polymerase family A palm" evidence="3">
    <location>
        <begin position="452"/>
        <end position="656"/>
    </location>
</feature>
<dbReference type="SUPFAM" id="SSF53098">
    <property type="entry name" value="Ribonuclease H-like"/>
    <property type="match status" value="1"/>
</dbReference>
<evidence type="ECO:0000256" key="1">
    <source>
        <dbReference type="ARBA" id="ARBA00022705"/>
    </source>
</evidence>
<dbReference type="PRINTS" id="PR00868">
    <property type="entry name" value="DNAPOLI"/>
</dbReference>
<dbReference type="GO" id="GO:0006261">
    <property type="term" value="P:DNA-templated DNA replication"/>
    <property type="evidence" value="ECO:0007669"/>
    <property type="project" value="InterPro"/>
</dbReference>
<dbReference type="Gene3D" id="3.30.420.10">
    <property type="entry name" value="Ribonuclease H-like superfamily/Ribonuclease H"/>
    <property type="match status" value="1"/>
</dbReference>
<dbReference type="InterPro" id="IPR002298">
    <property type="entry name" value="DNA_polymerase_A"/>
</dbReference>
<dbReference type="InterPro" id="IPR043502">
    <property type="entry name" value="DNA/RNA_pol_sf"/>
</dbReference>
<dbReference type="Gene3D" id="1.10.150.20">
    <property type="entry name" value="5' to 3' exonuclease, C-terminal subdomain"/>
    <property type="match status" value="1"/>
</dbReference>
<dbReference type="GO" id="GO:0039693">
    <property type="term" value="P:viral DNA genome replication"/>
    <property type="evidence" value="ECO:0007669"/>
    <property type="project" value="UniProtKB-KW"/>
</dbReference>
<organism evidence="4">
    <name type="scientific">uncultured Caudovirales phage</name>
    <dbReference type="NCBI Taxonomy" id="2100421"/>
    <lineage>
        <taxon>Viruses</taxon>
        <taxon>Duplodnaviria</taxon>
        <taxon>Heunggongvirae</taxon>
        <taxon>Uroviricota</taxon>
        <taxon>Caudoviricetes</taxon>
        <taxon>Peduoviridae</taxon>
        <taxon>Maltschvirus</taxon>
        <taxon>Maltschvirus maltsch</taxon>
    </lineage>
</organism>
<dbReference type="SMART" id="SM00482">
    <property type="entry name" value="POLAc"/>
    <property type="match status" value="1"/>
</dbReference>
<reference evidence="4" key="1">
    <citation type="submission" date="2020-05" db="EMBL/GenBank/DDBJ databases">
        <authorList>
            <person name="Chiriac C."/>
            <person name="Salcher M."/>
            <person name="Ghai R."/>
            <person name="Kavagutti S V."/>
        </authorList>
    </citation>
    <scope>NUCLEOTIDE SEQUENCE</scope>
</reference>
<dbReference type="Gene3D" id="1.20.1060.10">
    <property type="entry name" value="Taq DNA Polymerase, Chain T, domain 4"/>
    <property type="match status" value="1"/>
</dbReference>
<evidence type="ECO:0000256" key="2">
    <source>
        <dbReference type="ARBA" id="ARBA00023109"/>
    </source>
</evidence>
<dbReference type="EMBL" id="LR797078">
    <property type="protein sequence ID" value="CAB4185472.1"/>
    <property type="molecule type" value="Genomic_DNA"/>
</dbReference>
<protein>
    <submittedName>
        <fullName evidence="4">PolA DNA polymerase I - 3'-5' exonuclease and polymerase domains</fullName>
    </submittedName>
</protein>
<keyword evidence="1" id="KW-0235">DNA replication</keyword>
<dbReference type="Pfam" id="PF00476">
    <property type="entry name" value="DNA_pol_A"/>
    <property type="match status" value="1"/>
</dbReference>
<evidence type="ECO:0000313" key="4">
    <source>
        <dbReference type="EMBL" id="CAB4185472.1"/>
    </source>
</evidence>
<gene>
    <name evidence="4" type="ORF">UFOVP1130_59</name>
</gene>
<dbReference type="GO" id="GO:0003677">
    <property type="term" value="F:DNA binding"/>
    <property type="evidence" value="ECO:0007669"/>
    <property type="project" value="InterPro"/>
</dbReference>
<dbReference type="GO" id="GO:0003887">
    <property type="term" value="F:DNA-directed DNA polymerase activity"/>
    <property type="evidence" value="ECO:0007669"/>
    <property type="project" value="InterPro"/>
</dbReference>
<name>A0A6J5QNX0_9CAUD</name>
<dbReference type="PANTHER" id="PTHR10133:SF27">
    <property type="entry name" value="DNA POLYMERASE NU"/>
    <property type="match status" value="1"/>
</dbReference>